<dbReference type="AlphaFoldDB" id="A0A392U2S2"/>
<feature type="non-terminal residue" evidence="1">
    <location>
        <position position="46"/>
    </location>
</feature>
<reference evidence="1 2" key="1">
    <citation type="journal article" date="2018" name="Front. Plant Sci.">
        <title>Red Clover (Trifolium pratense) and Zigzag Clover (T. medium) - A Picture of Genomic Similarities and Differences.</title>
        <authorList>
            <person name="Dluhosova J."/>
            <person name="Istvanek J."/>
            <person name="Nedelnik J."/>
            <person name="Repkova J."/>
        </authorList>
    </citation>
    <scope>NUCLEOTIDE SEQUENCE [LARGE SCALE GENOMIC DNA]</scope>
    <source>
        <strain evidence="2">cv. 10/8</strain>
        <tissue evidence="1">Leaf</tissue>
    </source>
</reference>
<protein>
    <submittedName>
        <fullName evidence="1">Uncharacterized protein</fullName>
    </submittedName>
</protein>
<proteinExistence type="predicted"/>
<dbReference type="EMBL" id="LXQA010693798">
    <property type="protein sequence ID" value="MCI66345.1"/>
    <property type="molecule type" value="Genomic_DNA"/>
</dbReference>
<evidence type="ECO:0000313" key="2">
    <source>
        <dbReference type="Proteomes" id="UP000265520"/>
    </source>
</evidence>
<evidence type="ECO:0000313" key="1">
    <source>
        <dbReference type="EMBL" id="MCI66345.1"/>
    </source>
</evidence>
<name>A0A392U2S2_9FABA</name>
<sequence>MKRWNEFTGGTDFIAGEFAHREGKFAGREKFAERVSSMVSLGFHRR</sequence>
<keyword evidence="2" id="KW-1185">Reference proteome</keyword>
<organism evidence="1 2">
    <name type="scientific">Trifolium medium</name>
    <dbReference type="NCBI Taxonomy" id="97028"/>
    <lineage>
        <taxon>Eukaryota</taxon>
        <taxon>Viridiplantae</taxon>
        <taxon>Streptophyta</taxon>
        <taxon>Embryophyta</taxon>
        <taxon>Tracheophyta</taxon>
        <taxon>Spermatophyta</taxon>
        <taxon>Magnoliopsida</taxon>
        <taxon>eudicotyledons</taxon>
        <taxon>Gunneridae</taxon>
        <taxon>Pentapetalae</taxon>
        <taxon>rosids</taxon>
        <taxon>fabids</taxon>
        <taxon>Fabales</taxon>
        <taxon>Fabaceae</taxon>
        <taxon>Papilionoideae</taxon>
        <taxon>50 kb inversion clade</taxon>
        <taxon>NPAAA clade</taxon>
        <taxon>Hologalegina</taxon>
        <taxon>IRL clade</taxon>
        <taxon>Trifolieae</taxon>
        <taxon>Trifolium</taxon>
    </lineage>
</organism>
<comment type="caution">
    <text evidence="1">The sequence shown here is derived from an EMBL/GenBank/DDBJ whole genome shotgun (WGS) entry which is preliminary data.</text>
</comment>
<accession>A0A392U2S2</accession>
<dbReference type="Proteomes" id="UP000265520">
    <property type="component" value="Unassembled WGS sequence"/>
</dbReference>